<name>A0A176VJP0_MARPO</name>
<dbReference type="GO" id="GO:0005634">
    <property type="term" value="C:nucleus"/>
    <property type="evidence" value="ECO:0007669"/>
    <property type="project" value="UniProtKB-SubCell"/>
</dbReference>
<accession>A0A176VJP0</accession>
<feature type="domain" description="Beta-Casp" evidence="7">
    <location>
        <begin position="244"/>
        <end position="362"/>
    </location>
</feature>
<comment type="subcellular location">
    <subcellularLocation>
        <location evidence="1">Nucleus</location>
    </subcellularLocation>
</comment>
<dbReference type="InterPro" id="IPR001279">
    <property type="entry name" value="Metallo-B-lactamas"/>
</dbReference>
<dbReference type="InterPro" id="IPR036866">
    <property type="entry name" value="RibonucZ/Hydroxyglut_hydro"/>
</dbReference>
<dbReference type="InterPro" id="IPR022712">
    <property type="entry name" value="Beta_Casp"/>
</dbReference>
<feature type="region of interest" description="Disordered" evidence="5">
    <location>
        <begin position="665"/>
        <end position="689"/>
    </location>
</feature>
<dbReference type="GO" id="GO:0004521">
    <property type="term" value="F:RNA endonuclease activity"/>
    <property type="evidence" value="ECO:0007669"/>
    <property type="project" value="TreeGrafter"/>
</dbReference>
<dbReference type="SMART" id="SM00849">
    <property type="entry name" value="Lactamase_B"/>
    <property type="match status" value="1"/>
</dbReference>
<proteinExistence type="inferred from homology"/>
<dbReference type="PANTHER" id="PTHR11203">
    <property type="entry name" value="CLEAVAGE AND POLYADENYLATION SPECIFICITY FACTOR FAMILY MEMBER"/>
    <property type="match status" value="1"/>
</dbReference>
<dbReference type="FunFam" id="3.60.15.10:FF:000028">
    <property type="entry name" value="Integrator complex subunit 11 isoform X3"/>
    <property type="match status" value="1"/>
</dbReference>
<dbReference type="Pfam" id="PF10996">
    <property type="entry name" value="Beta-Casp"/>
    <property type="match status" value="1"/>
</dbReference>
<feature type="region of interest" description="Disordered" evidence="5">
    <location>
        <begin position="559"/>
        <end position="598"/>
    </location>
</feature>
<comment type="caution">
    <text evidence="8">The sequence shown here is derived from an EMBL/GenBank/DDBJ whole genome shotgun (WGS) entry which is preliminary data.</text>
</comment>
<dbReference type="Gene3D" id="3.60.15.10">
    <property type="entry name" value="Ribonuclease Z/Hydroxyacylglutathione hydrolase-like"/>
    <property type="match status" value="1"/>
</dbReference>
<dbReference type="GO" id="GO:0016180">
    <property type="term" value="P:snRNA processing"/>
    <property type="evidence" value="ECO:0007669"/>
    <property type="project" value="TreeGrafter"/>
</dbReference>
<dbReference type="Pfam" id="PF07521">
    <property type="entry name" value="RMMBL"/>
    <property type="match status" value="1"/>
</dbReference>
<dbReference type="InterPro" id="IPR041897">
    <property type="entry name" value="INTS11-like_MBL-fold"/>
</dbReference>
<dbReference type="SMART" id="SM01027">
    <property type="entry name" value="Beta-Casp"/>
    <property type="match status" value="1"/>
</dbReference>
<dbReference type="Gene3D" id="3.40.50.10890">
    <property type="match status" value="1"/>
</dbReference>
<dbReference type="EMBL" id="LVLJ01003524">
    <property type="protein sequence ID" value="OAE21134.1"/>
    <property type="molecule type" value="Genomic_DNA"/>
</dbReference>
<protein>
    <recommendedName>
        <fullName evidence="10">Metallo-beta-lactamase domain-containing protein</fullName>
    </recommendedName>
</protein>
<evidence type="ECO:0000256" key="5">
    <source>
        <dbReference type="SAM" id="MobiDB-lite"/>
    </source>
</evidence>
<gene>
    <name evidence="8" type="ORF">AXG93_872s1030</name>
</gene>
<dbReference type="PANTHER" id="PTHR11203:SF37">
    <property type="entry name" value="INTEGRATOR COMPLEX SUBUNIT 11"/>
    <property type="match status" value="1"/>
</dbReference>
<sequence length="788" mass="87531">MLIKCVPLGAGQDVGKSCVIVTIGGKNIMFDCGMHMGYQDERRYPKFSFVSKSGNYTQAISCVIITHFHLDHIGALPYFTEVCGYDGPIYMTYPTKALAPLMLEDYRKVLVDKKGEQELFSVAQIQQCMKKVTAVDLKQTVKVDSELEIRAYYAGHVLGAAMFYVKVGDESCVYTGDYNMTPDRHLGAAQIDALQPDLLITESTYATTVRDSKRAREREFLKKVHSCVAGGGKVLIPVFALGRAQELCILLDEYWERMNLKYPIYFSAGLTMQANVYYKLLISWTNQKVKESFVTRNTFDFKHVAPFDQTQIDAPGPSVLFATPGMLSGGLSLEVFKHWAPSELNMVVVPGFCVAGTVGNKLISGKATKLEIDKRSPVDIRCQVHQLSFSAHTDAKGIMDLVKHVNPRNVVLVHGEKPKMATLKAKIIADLGIPCYDPANYETVEVSSRCAVRINVSKAFVQTNMNWEDRSIDPMLLTRPENVLKIPHTRERTAVEGVVILDETSKLKIIHTTEAPTALNVRQHDMSFTCVCSIMVDITDGEVEEESKLQGLHTFGSDIVKGTSPGDSREAQYGEGGSNLSKSREGPHFQTQGDEDVSRKKYRMDVKRCLSLNLEREPEIEEGEELESLEQNELMRASNPFAGDLQHKIPGTGISRNLDINAVPESSSEMEMEPAIREPSPSPPSPPSAAAVLHALSVGLNHLTSSRSMVVEGEILKSSSFTLRVSSERPENQVLQKPSGLAPRSFTYPESKGDNIVVYSAHCSWSFEDDALANRIVYILRRCKLKMF</sequence>
<dbReference type="InterPro" id="IPR050698">
    <property type="entry name" value="MBL"/>
</dbReference>
<dbReference type="AlphaFoldDB" id="A0A176VJP0"/>
<keyword evidence="4" id="KW-0539">Nucleus</keyword>
<reference evidence="8" key="1">
    <citation type="submission" date="2016-03" db="EMBL/GenBank/DDBJ databases">
        <title>Mechanisms controlling the formation of the plant cell surface in tip-growing cells are functionally conserved among land plants.</title>
        <authorList>
            <person name="Honkanen S."/>
            <person name="Jones V.A."/>
            <person name="Morieri G."/>
            <person name="Champion C."/>
            <person name="Hetherington A.J."/>
            <person name="Kelly S."/>
            <person name="Saint-Marcoux D."/>
            <person name="Proust H."/>
            <person name="Prescott H."/>
            <person name="Dolan L."/>
        </authorList>
    </citation>
    <scope>NUCLEOTIDE SEQUENCE [LARGE SCALE GENOMIC DNA]</scope>
    <source>
        <tissue evidence="8">Whole gametophyte</tissue>
    </source>
</reference>
<evidence type="ECO:0000313" key="8">
    <source>
        <dbReference type="EMBL" id="OAE21134.1"/>
    </source>
</evidence>
<dbReference type="FunFam" id="3.40.50.10890:FF:000005">
    <property type="entry name" value="Cleavage and polyadenylation specificity factor subunit 3-II"/>
    <property type="match status" value="1"/>
</dbReference>
<dbReference type="InterPro" id="IPR011108">
    <property type="entry name" value="RMMBL"/>
</dbReference>
<evidence type="ECO:0000256" key="3">
    <source>
        <dbReference type="ARBA" id="ARBA00022801"/>
    </source>
</evidence>
<feature type="domain" description="Metallo-beta-lactamase" evidence="6">
    <location>
        <begin position="15"/>
        <end position="232"/>
    </location>
</feature>
<keyword evidence="3" id="KW-0378">Hydrolase</keyword>
<dbReference type="Pfam" id="PF16661">
    <property type="entry name" value="Lactamase_B_6"/>
    <property type="match status" value="1"/>
</dbReference>
<dbReference type="Proteomes" id="UP000077202">
    <property type="component" value="Unassembled WGS sequence"/>
</dbReference>
<evidence type="ECO:0000259" key="6">
    <source>
        <dbReference type="SMART" id="SM00849"/>
    </source>
</evidence>
<evidence type="ECO:0000259" key="7">
    <source>
        <dbReference type="SMART" id="SM01027"/>
    </source>
</evidence>
<dbReference type="SUPFAM" id="SSF56281">
    <property type="entry name" value="Metallo-hydrolase/oxidoreductase"/>
    <property type="match status" value="1"/>
</dbReference>
<keyword evidence="9" id="KW-1185">Reference proteome</keyword>
<evidence type="ECO:0000256" key="2">
    <source>
        <dbReference type="ARBA" id="ARBA00007093"/>
    </source>
</evidence>
<evidence type="ECO:0000313" key="9">
    <source>
        <dbReference type="Proteomes" id="UP000077202"/>
    </source>
</evidence>
<dbReference type="CDD" id="cd16291">
    <property type="entry name" value="INTS11-like_MBL-fold"/>
    <property type="match status" value="1"/>
</dbReference>
<evidence type="ECO:0008006" key="10">
    <source>
        <dbReference type="Google" id="ProtNLM"/>
    </source>
</evidence>
<evidence type="ECO:0000256" key="4">
    <source>
        <dbReference type="ARBA" id="ARBA00023242"/>
    </source>
</evidence>
<evidence type="ECO:0000256" key="1">
    <source>
        <dbReference type="ARBA" id="ARBA00004123"/>
    </source>
</evidence>
<organism evidence="8 9">
    <name type="scientific">Marchantia polymorpha subsp. ruderalis</name>
    <dbReference type="NCBI Taxonomy" id="1480154"/>
    <lineage>
        <taxon>Eukaryota</taxon>
        <taxon>Viridiplantae</taxon>
        <taxon>Streptophyta</taxon>
        <taxon>Embryophyta</taxon>
        <taxon>Marchantiophyta</taxon>
        <taxon>Marchantiopsida</taxon>
        <taxon>Marchantiidae</taxon>
        <taxon>Marchantiales</taxon>
        <taxon>Marchantiaceae</taxon>
        <taxon>Marchantia</taxon>
    </lineage>
</organism>
<dbReference type="GO" id="GO:0016787">
    <property type="term" value="F:hydrolase activity"/>
    <property type="evidence" value="ECO:0007669"/>
    <property type="project" value="UniProtKB-KW"/>
</dbReference>
<comment type="similarity">
    <text evidence="2">Belongs to the metallo-beta-lactamase superfamily. RNA-metabolizing metallo-beta-lactamase-like family. INTS11 subfamily.</text>
</comment>